<keyword evidence="4" id="KW-1185">Reference proteome</keyword>
<protein>
    <submittedName>
        <fullName evidence="3">Uncharacterized protein</fullName>
    </submittedName>
</protein>
<accession>D3DY42</accession>
<evidence type="ECO:0000256" key="2">
    <source>
        <dbReference type="SAM" id="Phobius"/>
    </source>
</evidence>
<feature type="region of interest" description="Disordered" evidence="1">
    <location>
        <begin position="1"/>
        <end position="31"/>
    </location>
</feature>
<dbReference type="Proteomes" id="UP000002429">
    <property type="component" value="Plasmid megaplasmid"/>
</dbReference>
<name>D3DY42_CUPMC</name>
<reference evidence="4" key="1">
    <citation type="journal article" date="2010" name="PLoS ONE">
        <title>The complete genome sequence of Cupriavidus metallidurans strain CH34, a master survivalist in harsh and anthropogenic environments.</title>
        <authorList>
            <person name="Janssen P.J."/>
            <person name="Van Houdt R."/>
            <person name="Moors H."/>
            <person name="Monsieurs P."/>
            <person name="Morin N."/>
            <person name="Michaux A."/>
            <person name="Benotmane M.A."/>
            <person name="Leys N."/>
            <person name="Vallaeys T."/>
            <person name="Lapidus A."/>
            <person name="Monchy S."/>
            <person name="Medigue C."/>
            <person name="Taghavi S."/>
            <person name="McCorkle S."/>
            <person name="Dunn J."/>
            <person name="van der Lelie D."/>
            <person name="Mergeay M."/>
        </authorList>
    </citation>
    <scope>NUCLEOTIDE SEQUENCE [LARGE SCALE GENOMIC DNA]</scope>
    <source>
        <strain evidence="4">ATCC 43123 / DSM 2839 / NBRC 102507 / CH34</strain>
    </source>
</reference>
<geneLocation type="plasmid" evidence="3 4">
    <name>megaplasmid</name>
</geneLocation>
<keyword evidence="2" id="KW-1133">Transmembrane helix</keyword>
<dbReference type="KEGG" id="rme:Rmet_6613"/>
<dbReference type="HOGENOM" id="CLU_2275138_0_0_4"/>
<keyword evidence="2" id="KW-0812">Transmembrane</keyword>
<keyword evidence="3" id="KW-0614">Plasmid</keyword>
<gene>
    <name evidence="3" type="ordered locus">Rmet_6613</name>
</gene>
<evidence type="ECO:0000313" key="3">
    <source>
        <dbReference type="EMBL" id="ADC45212.1"/>
    </source>
</evidence>
<feature type="compositionally biased region" description="Basic and acidic residues" evidence="1">
    <location>
        <begin position="19"/>
        <end position="31"/>
    </location>
</feature>
<sequence>MLHGHRRRGSRVPVGQRSGSRDDAHLRSRPLGRRDARLAITPAVVIAVATAFAIALSDAATVHDAAILVVTGEIAGNAIATITTTTAGAGLNLSRPHAVHIA</sequence>
<feature type="transmembrane region" description="Helical" evidence="2">
    <location>
        <begin position="36"/>
        <end position="56"/>
    </location>
</feature>
<evidence type="ECO:0000313" key="4">
    <source>
        <dbReference type="Proteomes" id="UP000002429"/>
    </source>
</evidence>
<feature type="compositionally biased region" description="Basic residues" evidence="1">
    <location>
        <begin position="1"/>
        <end position="10"/>
    </location>
</feature>
<proteinExistence type="predicted"/>
<organism evidence="3 4">
    <name type="scientific">Cupriavidus metallidurans (strain ATCC 43123 / DSM 2839 / NBRC 102507 / CH34)</name>
    <name type="common">Ralstonia metallidurans</name>
    <dbReference type="NCBI Taxonomy" id="266264"/>
    <lineage>
        <taxon>Bacteria</taxon>
        <taxon>Pseudomonadati</taxon>
        <taxon>Pseudomonadota</taxon>
        <taxon>Betaproteobacteria</taxon>
        <taxon>Burkholderiales</taxon>
        <taxon>Burkholderiaceae</taxon>
        <taxon>Cupriavidus</taxon>
    </lineage>
</organism>
<dbReference type="AlphaFoldDB" id="D3DY42"/>
<keyword evidence="2" id="KW-0472">Membrane</keyword>
<evidence type="ECO:0000256" key="1">
    <source>
        <dbReference type="SAM" id="MobiDB-lite"/>
    </source>
</evidence>
<dbReference type="EMBL" id="CP000353">
    <property type="protein sequence ID" value="ADC45212.1"/>
    <property type="molecule type" value="Genomic_DNA"/>
</dbReference>